<evidence type="ECO:0000256" key="1">
    <source>
        <dbReference type="SAM" id="Phobius"/>
    </source>
</evidence>
<gene>
    <name evidence="2" type="ORF">TEGL_20940</name>
</gene>
<sequence length="273" mass="31623">MKEIFTKKCKNCKKEIDKVATTCHHCDTEQKNNTILKLILILLIIVLLIPTDKTYLKSIENFKFNDFLSEIDLNDLKNKANSMGKEFEDFINDFFKDENEADLQFNDRIIYNDEIYEFILEDGYYDVGIDIDPGTYMLVSPDGDEEGWYEIYDGNMDDGDLLQSNSFQGNRYINLRENECILLGSCILVKPEINPLDMKNYTNQENSMYKVGVDIKPGTYKLQGLYSNPSYEIYDDVTSTGSPIKKENFLNEVEVELKKGQFLNIVDSKILLD</sequence>
<keyword evidence="3" id="KW-1185">Reference proteome</keyword>
<feature type="transmembrane region" description="Helical" evidence="1">
    <location>
        <begin position="34"/>
        <end position="51"/>
    </location>
</feature>
<evidence type="ECO:0000313" key="2">
    <source>
        <dbReference type="EMBL" id="WWD83680.1"/>
    </source>
</evidence>
<dbReference type="EMBL" id="CP117523">
    <property type="protein sequence ID" value="WWD83680.1"/>
    <property type="molecule type" value="Genomic_DNA"/>
</dbReference>
<dbReference type="Proteomes" id="UP001348492">
    <property type="component" value="Chromosome"/>
</dbReference>
<name>A0ABZ2EUT4_9FIRM</name>
<keyword evidence="1" id="KW-0812">Transmembrane</keyword>
<keyword evidence="1" id="KW-0472">Membrane</keyword>
<reference evidence="2 3" key="1">
    <citation type="journal article" date="2023" name="PLoS ONE">
        <title>Genome-based metabolic and phylogenomic analysis of three Terrisporobacter species.</title>
        <authorList>
            <person name="Boer T."/>
            <person name="Bengelsdorf F.R."/>
            <person name="Bomeke M."/>
            <person name="Daniel R."/>
            <person name="Poehlein A."/>
        </authorList>
    </citation>
    <scope>NUCLEOTIDE SEQUENCE [LARGE SCALE GENOMIC DNA]</scope>
    <source>
        <strain evidence="2 3">DSM 1288</strain>
    </source>
</reference>
<protein>
    <submittedName>
        <fullName evidence="2">Uncharacterized protein</fullName>
    </submittedName>
</protein>
<proteinExistence type="predicted"/>
<keyword evidence="1" id="KW-1133">Transmembrane helix</keyword>
<accession>A0ABZ2EUT4</accession>
<organism evidence="2 3">
    <name type="scientific">Terrisporobacter glycolicus ATCC 14880 = DSM 1288</name>
    <dbReference type="NCBI Taxonomy" id="1121315"/>
    <lineage>
        <taxon>Bacteria</taxon>
        <taxon>Bacillati</taxon>
        <taxon>Bacillota</taxon>
        <taxon>Clostridia</taxon>
        <taxon>Peptostreptococcales</taxon>
        <taxon>Peptostreptococcaceae</taxon>
        <taxon>Terrisporobacter</taxon>
    </lineage>
</organism>
<dbReference type="RefSeq" id="WP_018590852.1">
    <property type="nucleotide sequence ID" value="NZ_CP117523.1"/>
</dbReference>
<evidence type="ECO:0000313" key="3">
    <source>
        <dbReference type="Proteomes" id="UP001348492"/>
    </source>
</evidence>